<organism evidence="8 9">
    <name type="scientific">Riccia sorocarpa</name>
    <dbReference type="NCBI Taxonomy" id="122646"/>
    <lineage>
        <taxon>Eukaryota</taxon>
        <taxon>Viridiplantae</taxon>
        <taxon>Streptophyta</taxon>
        <taxon>Embryophyta</taxon>
        <taxon>Marchantiophyta</taxon>
        <taxon>Marchantiopsida</taxon>
        <taxon>Marchantiidae</taxon>
        <taxon>Marchantiales</taxon>
        <taxon>Ricciaceae</taxon>
        <taxon>Riccia</taxon>
    </lineage>
</organism>
<evidence type="ECO:0000313" key="9">
    <source>
        <dbReference type="Proteomes" id="UP001633002"/>
    </source>
</evidence>
<keyword evidence="9" id="KW-1185">Reference proteome</keyword>
<feature type="coiled-coil region" evidence="5">
    <location>
        <begin position="262"/>
        <end position="330"/>
    </location>
</feature>
<dbReference type="Proteomes" id="UP001633002">
    <property type="component" value="Unassembled WGS sequence"/>
</dbReference>
<feature type="compositionally biased region" description="Polar residues" evidence="6">
    <location>
        <begin position="162"/>
        <end position="176"/>
    </location>
</feature>
<dbReference type="InterPro" id="IPR003653">
    <property type="entry name" value="Peptidase_C48_C"/>
</dbReference>
<dbReference type="PANTHER" id="PTHR46915">
    <property type="entry name" value="UBIQUITIN-LIKE PROTEASE 4-RELATED"/>
    <property type="match status" value="1"/>
</dbReference>
<feature type="region of interest" description="Disordered" evidence="6">
    <location>
        <begin position="19"/>
        <end position="71"/>
    </location>
</feature>
<feature type="region of interest" description="Disordered" evidence="6">
    <location>
        <begin position="746"/>
        <end position="777"/>
    </location>
</feature>
<proteinExistence type="inferred from homology"/>
<protein>
    <recommendedName>
        <fullName evidence="7">Ubiquitin-like protease family profile domain-containing protein</fullName>
    </recommendedName>
</protein>
<feature type="region of interest" description="Disordered" evidence="6">
    <location>
        <begin position="218"/>
        <end position="254"/>
    </location>
</feature>
<evidence type="ECO:0000256" key="6">
    <source>
        <dbReference type="SAM" id="MobiDB-lite"/>
    </source>
</evidence>
<keyword evidence="4" id="KW-0788">Thiol protease</keyword>
<accession>A0ABD3GWE7</accession>
<comment type="caution">
    <text evidence="8">The sequence shown here is derived from an EMBL/GenBank/DDBJ whole genome shotgun (WGS) entry which is preliminary data.</text>
</comment>
<dbReference type="PANTHER" id="PTHR46915:SF2">
    <property type="entry name" value="UBIQUITIN-LIKE PROTEASE 4"/>
    <property type="match status" value="1"/>
</dbReference>
<dbReference type="GO" id="GO:0008234">
    <property type="term" value="F:cysteine-type peptidase activity"/>
    <property type="evidence" value="ECO:0007669"/>
    <property type="project" value="UniProtKB-KW"/>
</dbReference>
<dbReference type="InterPro" id="IPR038765">
    <property type="entry name" value="Papain-like_cys_pep_sf"/>
</dbReference>
<feature type="compositionally biased region" description="Basic and acidic residues" evidence="6">
    <location>
        <begin position="178"/>
        <end position="188"/>
    </location>
</feature>
<reference evidence="8 9" key="1">
    <citation type="submission" date="2024-09" db="EMBL/GenBank/DDBJ databases">
        <title>Chromosome-scale assembly of Riccia sorocarpa.</title>
        <authorList>
            <person name="Paukszto L."/>
        </authorList>
    </citation>
    <scope>NUCLEOTIDE SEQUENCE [LARGE SCALE GENOMIC DNA]</scope>
    <source>
        <strain evidence="8">LP-2024</strain>
        <tissue evidence="8">Aerial parts of the thallus</tissue>
    </source>
</reference>
<dbReference type="EMBL" id="JBJQOH010000006">
    <property type="protein sequence ID" value="KAL3682450.1"/>
    <property type="molecule type" value="Genomic_DNA"/>
</dbReference>
<dbReference type="Pfam" id="PF02902">
    <property type="entry name" value="Peptidase_C48"/>
    <property type="match status" value="1"/>
</dbReference>
<keyword evidence="5" id="KW-0175">Coiled coil</keyword>
<dbReference type="GO" id="GO:0016926">
    <property type="term" value="P:protein desumoylation"/>
    <property type="evidence" value="ECO:0007669"/>
    <property type="project" value="UniProtKB-ARBA"/>
</dbReference>
<evidence type="ECO:0000256" key="1">
    <source>
        <dbReference type="ARBA" id="ARBA00005234"/>
    </source>
</evidence>
<name>A0ABD3GWE7_9MARC</name>
<gene>
    <name evidence="8" type="ORF">R1sor_000472</name>
</gene>
<evidence type="ECO:0000256" key="4">
    <source>
        <dbReference type="ARBA" id="ARBA00022807"/>
    </source>
</evidence>
<feature type="compositionally biased region" description="Polar residues" evidence="6">
    <location>
        <begin position="232"/>
        <end position="241"/>
    </location>
</feature>
<dbReference type="GO" id="GO:0006508">
    <property type="term" value="P:proteolysis"/>
    <property type="evidence" value="ECO:0007669"/>
    <property type="project" value="UniProtKB-KW"/>
</dbReference>
<comment type="similarity">
    <text evidence="1">Belongs to the peptidase C48 family.</text>
</comment>
<dbReference type="Gene3D" id="3.40.395.10">
    <property type="entry name" value="Adenoviral Proteinase, Chain A"/>
    <property type="match status" value="1"/>
</dbReference>
<feature type="region of interest" description="Disordered" evidence="6">
    <location>
        <begin position="120"/>
        <end position="188"/>
    </location>
</feature>
<keyword evidence="2" id="KW-0645">Protease</keyword>
<evidence type="ECO:0000256" key="2">
    <source>
        <dbReference type="ARBA" id="ARBA00022670"/>
    </source>
</evidence>
<sequence>MANRDLNLPWFTEEYLFDADAQPPFPGSAELDAGPGDQGPDETQNSPARSDADNSPESEEEPVPIPENGLPGGIAVGLHGIKIDWSTVNASKAINIYSMIEKEKARKELWRMQVKFDGELCEPVDPDSKKRRRTPSKPTPNKRPRETSGNTELPVGAEDEPTNLSSGEAPSNQQPTPDKGKAVVEDEPTRLDPNLAAKMEKARVKEATRRSLEQDPLTVPGFAVNDHGESLGQRSKVNLDNSCPPRPTTKVEKTTEGVHGWIDEMLRNVMIANQERDQIQSRLKEAKEKLLKVEAVRNANDESDRIQERLKEAEEKIKALEQEKKEMSERALMMERPDLYELLESKLTGYQICGHPYGIANFPDVNLSITKKWTTFPEDIETFEGNMDAFPELKHAVEMHSGMTVYKTDCSVCGSEVINRDTGLQDVENTNPHPDELHAGRGGLVAVNEVDVAARNEDKIHLMTEVSKALQRWRDNSSICGQTFWVGFEKWSDDLTRKAAEETYNSIMDEFRASVSHRSAHEHLFDQMKSVFDSYVNPSDKSNVQPLIAGLDRPDLDANEFLQQVQHANSDYEVTPSRQTHTDYLEEIGDRTQARLRRETSIRGNGPTTRAQSRRLFVQAEEPADPQTQEPQPVETHTEEAVEEIQTPSTEPTAHQEVASTEPTMDVGSILAEVASAAEESTESQPQEPAPVQLLVEEAVEDNQTPSTEPAPVQLLVEEAVEDNQTPSTEPAPVQLLVEEAFEDIQSPSTEPTGQDIPPIYTVEDPDVKDIGGPSSSGLHMQVYAPKVLQQPSEVVEIGDNPASGRGTRDPLDDWKSYEQLTKKDLESTNPKRFIRGNVINMYIKEKFLVQPRSELDGKFFVNTFWFAKLNALNQQVLSGNLAGSIEKIHRLRKGITPIVDDVQDIRTLFVPIHFGKGDFHWSLVVVHFGTSRCTIYHLDSAHGTHNTTEVCAVLSLFVTIALKIPLEKISVGSYFTPQQRGNHEYGYHVMQFLSKVGKVKGDLGPYFDDESACRFANVGDVDSFMLIFGMYMDPNGWTAKNLKRRVLP</sequence>
<keyword evidence="3" id="KW-0378">Hydrolase</keyword>
<evidence type="ECO:0000256" key="3">
    <source>
        <dbReference type="ARBA" id="ARBA00022801"/>
    </source>
</evidence>
<dbReference type="PROSITE" id="PS50600">
    <property type="entry name" value="ULP_PROTEASE"/>
    <property type="match status" value="1"/>
</dbReference>
<dbReference type="AlphaFoldDB" id="A0ABD3GWE7"/>
<evidence type="ECO:0000256" key="5">
    <source>
        <dbReference type="SAM" id="Coils"/>
    </source>
</evidence>
<evidence type="ECO:0000313" key="8">
    <source>
        <dbReference type="EMBL" id="KAL3682450.1"/>
    </source>
</evidence>
<dbReference type="SUPFAM" id="SSF54001">
    <property type="entry name" value="Cysteine proteinases"/>
    <property type="match status" value="1"/>
</dbReference>
<feature type="domain" description="Ubiquitin-like protease family profile" evidence="7">
    <location>
        <begin position="819"/>
        <end position="997"/>
    </location>
</feature>
<feature type="region of interest" description="Disordered" evidence="6">
    <location>
        <begin position="621"/>
        <end position="664"/>
    </location>
</feature>
<evidence type="ECO:0000259" key="7">
    <source>
        <dbReference type="PROSITE" id="PS50600"/>
    </source>
</evidence>
<feature type="compositionally biased region" description="Polar residues" evidence="6">
    <location>
        <begin position="646"/>
        <end position="663"/>
    </location>
</feature>